<evidence type="ECO:0000313" key="2">
    <source>
        <dbReference type="Proteomes" id="UP000683925"/>
    </source>
</evidence>
<dbReference type="EMBL" id="CAJJDP010000097">
    <property type="protein sequence ID" value="CAD8190821.1"/>
    <property type="molecule type" value="Genomic_DNA"/>
</dbReference>
<accession>A0A8S1WQ91</accession>
<evidence type="ECO:0000313" key="1">
    <source>
        <dbReference type="EMBL" id="CAD8190821.1"/>
    </source>
</evidence>
<comment type="caution">
    <text evidence="1">The sequence shown here is derived from an EMBL/GenBank/DDBJ whole genome shotgun (WGS) entry which is preliminary data.</text>
</comment>
<dbReference type="Proteomes" id="UP000683925">
    <property type="component" value="Unassembled WGS sequence"/>
</dbReference>
<name>A0A8S1WQ91_PAROT</name>
<keyword evidence="2" id="KW-1185">Reference proteome</keyword>
<protein>
    <submittedName>
        <fullName evidence="1">Uncharacterized protein</fullName>
    </submittedName>
</protein>
<gene>
    <name evidence="1" type="ORF">POCTA_138.1.T0980111</name>
</gene>
<sequence>MCKTRILISNEMKFDIIEFYTKSLYQEHYAHKTDYIRHNLEEKYGRCFSIIIYEVGVFVSHSFLHEDDSLLELRSAEHHILAHMLPSSFTPPPLIPEPQVRSFIRTTTQSQYVSKFQQSYCILTQSVIQYQLLQILIQFLFIQYNKFSSKANSCILQ</sequence>
<proteinExistence type="predicted"/>
<reference evidence="1" key="1">
    <citation type="submission" date="2021-01" db="EMBL/GenBank/DDBJ databases">
        <authorList>
            <consortium name="Genoscope - CEA"/>
            <person name="William W."/>
        </authorList>
    </citation>
    <scope>NUCLEOTIDE SEQUENCE</scope>
</reference>
<organism evidence="1 2">
    <name type="scientific">Paramecium octaurelia</name>
    <dbReference type="NCBI Taxonomy" id="43137"/>
    <lineage>
        <taxon>Eukaryota</taxon>
        <taxon>Sar</taxon>
        <taxon>Alveolata</taxon>
        <taxon>Ciliophora</taxon>
        <taxon>Intramacronucleata</taxon>
        <taxon>Oligohymenophorea</taxon>
        <taxon>Peniculida</taxon>
        <taxon>Parameciidae</taxon>
        <taxon>Paramecium</taxon>
    </lineage>
</organism>
<dbReference type="AlphaFoldDB" id="A0A8S1WQ91"/>